<reference evidence="2 5" key="2">
    <citation type="submission" date="2020-07" db="EMBL/GenBank/DDBJ databases">
        <title>Above-ground endophytic microbial communities from plants in different locations in the United States.</title>
        <authorList>
            <person name="Frank C."/>
        </authorList>
    </citation>
    <scope>NUCLEOTIDE SEQUENCE [LARGE SCALE GENOMIC DNA]</scope>
    <source>
        <strain evidence="2 5">WPL5_2</strain>
    </source>
</reference>
<evidence type="ECO:0000313" key="3">
    <source>
        <dbReference type="EMBL" id="NUU15205.1"/>
    </source>
</evidence>
<comment type="caution">
    <text evidence="2">The sequence shown here is derived from an EMBL/GenBank/DDBJ whole genome shotgun (WGS) entry which is preliminary data.</text>
</comment>
<proteinExistence type="predicted"/>
<protein>
    <submittedName>
        <fullName evidence="2">ABC-type Mn2+/Zn2+ transport system permease subunit</fullName>
    </submittedName>
</protein>
<organism evidence="2 5">
    <name type="scientific">Curtobacterium pusillum</name>
    <dbReference type="NCBI Taxonomy" id="69373"/>
    <lineage>
        <taxon>Bacteria</taxon>
        <taxon>Bacillati</taxon>
        <taxon>Actinomycetota</taxon>
        <taxon>Actinomycetes</taxon>
        <taxon>Micrococcales</taxon>
        <taxon>Microbacteriaceae</taxon>
        <taxon>Curtobacterium</taxon>
    </lineage>
</organism>
<feature type="transmembrane region" description="Helical" evidence="1">
    <location>
        <begin position="37"/>
        <end position="55"/>
    </location>
</feature>
<dbReference type="Proteomes" id="UP000590225">
    <property type="component" value="Unassembled WGS sequence"/>
</dbReference>
<dbReference type="Proteomes" id="UP000573001">
    <property type="component" value="Unassembled WGS sequence"/>
</dbReference>
<dbReference type="RefSeq" id="WP_175352662.1">
    <property type="nucleotide sequence ID" value="NZ_BAAAWQ010000001.1"/>
</dbReference>
<keyword evidence="4" id="KW-1185">Reference proteome</keyword>
<keyword evidence="1" id="KW-0472">Membrane</keyword>
<feature type="transmembrane region" description="Helical" evidence="1">
    <location>
        <begin position="12"/>
        <end position="31"/>
    </location>
</feature>
<accession>A0AAW3T7C1</accession>
<evidence type="ECO:0000256" key="1">
    <source>
        <dbReference type="SAM" id="Phobius"/>
    </source>
</evidence>
<name>A0AAW3T7C1_9MICO</name>
<evidence type="ECO:0000313" key="5">
    <source>
        <dbReference type="Proteomes" id="UP000590225"/>
    </source>
</evidence>
<gene>
    <name evidence="2" type="ORF">FHW23_002344</name>
    <name evidence="3" type="ORF">HP507_15340</name>
</gene>
<dbReference type="EMBL" id="JACGXP010000003">
    <property type="protein sequence ID" value="MBA8991079.1"/>
    <property type="molecule type" value="Genomic_DNA"/>
</dbReference>
<reference evidence="3 4" key="1">
    <citation type="submission" date="2020-05" db="EMBL/GenBank/DDBJ databases">
        <title>Genome Sequencing of Type Strains.</title>
        <authorList>
            <person name="Lemaire J.F."/>
            <person name="Inderbitzin P."/>
            <person name="Gregorio O.A."/>
            <person name="Collins S.B."/>
            <person name="Wespe N."/>
            <person name="Knight-Connoni V."/>
        </authorList>
    </citation>
    <scope>NUCLEOTIDE SEQUENCE [LARGE SCALE GENOMIC DNA]</scope>
    <source>
        <strain evidence="3 4">ATCC 19096</strain>
    </source>
</reference>
<dbReference type="AlphaFoldDB" id="A0AAW3T7C1"/>
<dbReference type="EMBL" id="JABMCE010000085">
    <property type="protein sequence ID" value="NUU15205.1"/>
    <property type="molecule type" value="Genomic_DNA"/>
</dbReference>
<keyword evidence="1" id="KW-1133">Transmembrane helix</keyword>
<evidence type="ECO:0000313" key="4">
    <source>
        <dbReference type="Proteomes" id="UP000573001"/>
    </source>
</evidence>
<evidence type="ECO:0000313" key="2">
    <source>
        <dbReference type="EMBL" id="MBA8991079.1"/>
    </source>
</evidence>
<keyword evidence="1" id="KW-0812">Transmembrane</keyword>
<sequence>MTPAQARKYASYLAIALAVGVVLLVLGLALSDALLRTTGLSLVVVMALLLIVQAVRSSKHRE</sequence>